<accession>A0AAX1QLI0</accession>
<dbReference type="GO" id="GO:0005886">
    <property type="term" value="C:plasma membrane"/>
    <property type="evidence" value="ECO:0007669"/>
    <property type="project" value="UniProtKB-SubCell"/>
</dbReference>
<feature type="transmembrane region" description="Helical" evidence="8">
    <location>
        <begin position="12"/>
        <end position="30"/>
    </location>
</feature>
<keyword evidence="6 8" id="KW-1133">Transmembrane helix</keyword>
<evidence type="ECO:0000313" key="10">
    <source>
        <dbReference type="Proteomes" id="UP000250997"/>
    </source>
</evidence>
<proteinExistence type="inferred from homology"/>
<dbReference type="InterPro" id="IPR038770">
    <property type="entry name" value="Na+/solute_symporter_sf"/>
</dbReference>
<evidence type="ECO:0000256" key="2">
    <source>
        <dbReference type="ARBA" id="ARBA00010145"/>
    </source>
</evidence>
<name>A0AAX1QLI0_9FIRM</name>
<comment type="subcellular location">
    <subcellularLocation>
        <location evidence="1">Cell membrane</location>
        <topology evidence="1">Multi-pass membrane protein</topology>
    </subcellularLocation>
</comment>
<reference evidence="9 10" key="1">
    <citation type="submission" date="2018-02" db="EMBL/GenBank/DDBJ databases">
        <title>Complete genome sequencing of Faecalibacterium prausnitzii strains isolated from the human gut.</title>
        <authorList>
            <person name="Fitzgerald B.C."/>
            <person name="Shkoporov A.N."/>
            <person name="Ross P.R."/>
            <person name="Hill C."/>
        </authorList>
    </citation>
    <scope>NUCLEOTIDE SEQUENCE [LARGE SCALE GENOMIC DNA]</scope>
    <source>
        <strain evidence="9 10">APC942/18-1</strain>
    </source>
</reference>
<feature type="transmembrane region" description="Helical" evidence="8">
    <location>
        <begin position="177"/>
        <end position="196"/>
    </location>
</feature>
<gene>
    <name evidence="9" type="ORF">C4N27_07140</name>
</gene>
<evidence type="ECO:0000256" key="5">
    <source>
        <dbReference type="ARBA" id="ARBA00022692"/>
    </source>
</evidence>
<evidence type="ECO:0000256" key="3">
    <source>
        <dbReference type="ARBA" id="ARBA00022448"/>
    </source>
</evidence>
<comment type="caution">
    <text evidence="9">The sequence shown here is derived from an EMBL/GenBank/DDBJ whole genome shotgun (WGS) entry which is preliminary data.</text>
</comment>
<feature type="transmembrane region" description="Helical" evidence="8">
    <location>
        <begin position="115"/>
        <end position="139"/>
    </location>
</feature>
<dbReference type="Gene3D" id="1.20.1530.20">
    <property type="match status" value="1"/>
</dbReference>
<feature type="transmembrane region" description="Helical" evidence="8">
    <location>
        <begin position="238"/>
        <end position="257"/>
    </location>
</feature>
<evidence type="ECO:0000313" key="9">
    <source>
        <dbReference type="EMBL" id="RAW50294.1"/>
    </source>
</evidence>
<dbReference type="Pfam" id="PF03547">
    <property type="entry name" value="Mem_trans"/>
    <property type="match status" value="1"/>
</dbReference>
<protein>
    <submittedName>
        <fullName evidence="9">Autotransporter</fullName>
    </submittedName>
</protein>
<dbReference type="Proteomes" id="UP000250997">
    <property type="component" value="Unassembled WGS sequence"/>
</dbReference>
<feature type="transmembrane region" description="Helical" evidence="8">
    <location>
        <begin position="75"/>
        <end position="94"/>
    </location>
</feature>
<dbReference type="RefSeq" id="WP_158396656.1">
    <property type="nucleotide sequence ID" value="NZ_CP026548.1"/>
</dbReference>
<keyword evidence="5 8" id="KW-0812">Transmembrane</keyword>
<organism evidence="9 10">
    <name type="scientific">Faecalibacterium prausnitzii</name>
    <dbReference type="NCBI Taxonomy" id="853"/>
    <lineage>
        <taxon>Bacteria</taxon>
        <taxon>Bacillati</taxon>
        <taxon>Bacillota</taxon>
        <taxon>Clostridia</taxon>
        <taxon>Eubacteriales</taxon>
        <taxon>Oscillospiraceae</taxon>
        <taxon>Faecalibacterium</taxon>
    </lineage>
</organism>
<sequence length="318" mass="34649">MKGDTMPEFSTMLDLQAQMMLLLAIGVFLAKKKLITDQGRACLTDLLLFIILPANIIQSFRIEFNAEIFRSTRDILILSILLQVLYGVVCAVCYNRYPFARKAVMQYGTVCSNAGFLGSPLAEGLFGGVGLLLTSFYLIPQRIVMWSVGVSYFMQDAAPATPEEKKKHRLAVLRKTITHPCIASVFVGMVIMLTQWQLPAFLGKAVQCTSSCNMTMSMFLIGAIIGSRDLHPLLDKDAIIYCIIRLFLMPLVVLVGCRAAHVGQLATGVAVVLAGMPMGGTTTILAEKYGADSTFASKCTAISTVLSLITTPLWCLVV</sequence>
<dbReference type="AlphaFoldDB" id="A0AAX1QLI0"/>
<evidence type="ECO:0000256" key="4">
    <source>
        <dbReference type="ARBA" id="ARBA00022475"/>
    </source>
</evidence>
<keyword evidence="4" id="KW-1003">Cell membrane</keyword>
<comment type="similarity">
    <text evidence="2">Belongs to the auxin efflux carrier (TC 2.A.69) family.</text>
</comment>
<dbReference type="GO" id="GO:0055085">
    <property type="term" value="P:transmembrane transport"/>
    <property type="evidence" value="ECO:0007669"/>
    <property type="project" value="InterPro"/>
</dbReference>
<dbReference type="PANTHER" id="PTHR36838">
    <property type="entry name" value="AUXIN EFFLUX CARRIER FAMILY PROTEIN"/>
    <property type="match status" value="1"/>
</dbReference>
<dbReference type="EMBL" id="PRLA01000004">
    <property type="protein sequence ID" value="RAW50294.1"/>
    <property type="molecule type" value="Genomic_DNA"/>
</dbReference>
<feature type="transmembrane region" description="Helical" evidence="8">
    <location>
        <begin position="42"/>
        <end position="60"/>
    </location>
</feature>
<feature type="transmembrane region" description="Helical" evidence="8">
    <location>
        <begin position="208"/>
        <end position="226"/>
    </location>
</feature>
<evidence type="ECO:0000256" key="1">
    <source>
        <dbReference type="ARBA" id="ARBA00004651"/>
    </source>
</evidence>
<evidence type="ECO:0000256" key="6">
    <source>
        <dbReference type="ARBA" id="ARBA00022989"/>
    </source>
</evidence>
<evidence type="ECO:0000256" key="7">
    <source>
        <dbReference type="ARBA" id="ARBA00023136"/>
    </source>
</evidence>
<evidence type="ECO:0000256" key="8">
    <source>
        <dbReference type="SAM" id="Phobius"/>
    </source>
</evidence>
<dbReference type="PANTHER" id="PTHR36838:SF1">
    <property type="entry name" value="SLR1864 PROTEIN"/>
    <property type="match status" value="1"/>
</dbReference>
<keyword evidence="3" id="KW-0813">Transport</keyword>
<keyword evidence="7 8" id="KW-0472">Membrane</keyword>
<dbReference type="InterPro" id="IPR004776">
    <property type="entry name" value="Mem_transp_PIN-like"/>
</dbReference>